<feature type="domain" description="UspA" evidence="1">
    <location>
        <begin position="12"/>
        <end position="93"/>
    </location>
</feature>
<protein>
    <submittedName>
        <fullName evidence="2">Universal stress protein</fullName>
    </submittedName>
</protein>
<organism evidence="2 3">
    <name type="scientific">Tamlana crocina</name>
    <dbReference type="NCBI Taxonomy" id="393006"/>
    <lineage>
        <taxon>Bacteria</taxon>
        <taxon>Pseudomonadati</taxon>
        <taxon>Bacteroidota</taxon>
        <taxon>Flavobacteriia</taxon>
        <taxon>Flavobacteriales</taxon>
        <taxon>Flavobacteriaceae</taxon>
        <taxon>Tamlana</taxon>
    </lineage>
</organism>
<evidence type="ECO:0000313" key="2">
    <source>
        <dbReference type="EMBL" id="NJX17087.1"/>
    </source>
</evidence>
<reference evidence="2 3" key="1">
    <citation type="submission" date="2020-03" db="EMBL/GenBank/DDBJ databases">
        <title>Tamlana sp. nov, isolated from XXX.</title>
        <authorList>
            <person name="Cao W.R."/>
        </authorList>
    </citation>
    <scope>NUCLEOTIDE SEQUENCE [LARGE SCALE GENOMIC DNA]</scope>
    <source>
        <strain evidence="2 3">HST1-43</strain>
    </source>
</reference>
<keyword evidence="3" id="KW-1185">Reference proteome</keyword>
<dbReference type="InterPro" id="IPR014729">
    <property type="entry name" value="Rossmann-like_a/b/a_fold"/>
</dbReference>
<sequence length="95" mass="10853">PQYIYDQRTEDRKKEAAFVQQCAEDIKQKYDLPAEGVLIEGSIAKAIKQKVEEHKIDLVVAGHKRKGFLYNIFTTNRKKDLIDELNIPLLAVPVG</sequence>
<proteinExistence type="predicted"/>
<dbReference type="Pfam" id="PF00582">
    <property type="entry name" value="Usp"/>
    <property type="match status" value="1"/>
</dbReference>
<name>A0ABX1DFK3_9FLAO</name>
<dbReference type="Proteomes" id="UP000760545">
    <property type="component" value="Unassembled WGS sequence"/>
</dbReference>
<accession>A0ABX1DFK3</accession>
<dbReference type="EMBL" id="JAAVJS010000248">
    <property type="protein sequence ID" value="NJX17087.1"/>
    <property type="molecule type" value="Genomic_DNA"/>
</dbReference>
<evidence type="ECO:0000259" key="1">
    <source>
        <dbReference type="Pfam" id="PF00582"/>
    </source>
</evidence>
<dbReference type="SUPFAM" id="SSF52402">
    <property type="entry name" value="Adenine nucleotide alpha hydrolases-like"/>
    <property type="match status" value="1"/>
</dbReference>
<feature type="non-terminal residue" evidence="2">
    <location>
        <position position="1"/>
    </location>
</feature>
<dbReference type="RefSeq" id="WP_167920101.1">
    <property type="nucleotide sequence ID" value="NZ_JAAVJS010000248.1"/>
</dbReference>
<dbReference type="Gene3D" id="3.40.50.620">
    <property type="entry name" value="HUPs"/>
    <property type="match status" value="1"/>
</dbReference>
<comment type="caution">
    <text evidence="2">The sequence shown here is derived from an EMBL/GenBank/DDBJ whole genome shotgun (WGS) entry which is preliminary data.</text>
</comment>
<evidence type="ECO:0000313" key="3">
    <source>
        <dbReference type="Proteomes" id="UP000760545"/>
    </source>
</evidence>
<gene>
    <name evidence="2" type="ORF">HC176_16560</name>
</gene>
<dbReference type="InterPro" id="IPR006016">
    <property type="entry name" value="UspA"/>
</dbReference>